<evidence type="ECO:0000256" key="4">
    <source>
        <dbReference type="ARBA" id="ARBA00019468"/>
    </source>
</evidence>
<keyword evidence="17 19" id="KW-0472">Membrane</keyword>
<keyword evidence="8 22" id="KW-0808">Transferase</keyword>
<keyword evidence="7 18" id="KW-0597">Phosphoprotein</keyword>
<dbReference type="SMART" id="SM00388">
    <property type="entry name" value="HisKA"/>
    <property type="match status" value="1"/>
</dbReference>
<evidence type="ECO:0000256" key="1">
    <source>
        <dbReference type="ARBA" id="ARBA00000085"/>
    </source>
</evidence>
<dbReference type="SMART" id="SM00387">
    <property type="entry name" value="HATPase_c"/>
    <property type="match status" value="1"/>
</dbReference>
<feature type="transmembrane region" description="Helical" evidence="19">
    <location>
        <begin position="282"/>
        <end position="304"/>
    </location>
</feature>
<evidence type="ECO:0000256" key="11">
    <source>
        <dbReference type="ARBA" id="ARBA00022777"/>
    </source>
</evidence>
<evidence type="ECO:0000256" key="10">
    <source>
        <dbReference type="ARBA" id="ARBA00022741"/>
    </source>
</evidence>
<keyword evidence="13" id="KW-0067">ATP-binding</keyword>
<dbReference type="RefSeq" id="WP_123014170.1">
    <property type="nucleotide sequence ID" value="NZ_AP024912.1"/>
</dbReference>
<keyword evidence="5" id="KW-1003">Cell membrane</keyword>
<dbReference type="InterPro" id="IPR003594">
    <property type="entry name" value="HATPase_dom"/>
</dbReference>
<dbReference type="Gene3D" id="3.30.565.10">
    <property type="entry name" value="Histidine kinase-like ATPase, C-terminal domain"/>
    <property type="match status" value="1"/>
</dbReference>
<keyword evidence="9 19" id="KW-0812">Transmembrane</keyword>
<keyword evidence="12 22" id="KW-0378">Hydrolase</keyword>
<dbReference type="Gene3D" id="1.10.287.130">
    <property type="match status" value="1"/>
</dbReference>
<comment type="subcellular location">
    <subcellularLocation>
        <location evidence="2">Cell inner membrane</location>
        <topology evidence="2">Multi-pass membrane protein</topology>
    </subcellularLocation>
</comment>
<dbReference type="SUPFAM" id="SSF55874">
    <property type="entry name" value="ATPase domain of HSP90 chaperone/DNA topoisomerase II/histidine kinase"/>
    <property type="match status" value="1"/>
</dbReference>
<evidence type="ECO:0000256" key="5">
    <source>
        <dbReference type="ARBA" id="ARBA00022475"/>
    </source>
</evidence>
<evidence type="ECO:0000256" key="16">
    <source>
        <dbReference type="ARBA" id="ARBA00023012"/>
    </source>
</evidence>
<evidence type="ECO:0000256" key="3">
    <source>
        <dbReference type="ARBA" id="ARBA00012438"/>
    </source>
</evidence>
<evidence type="ECO:0000256" key="6">
    <source>
        <dbReference type="ARBA" id="ARBA00022519"/>
    </source>
</evidence>
<dbReference type="InterPro" id="IPR043056">
    <property type="entry name" value="LuxQ-periplasm_N"/>
</dbReference>
<dbReference type="PANTHER" id="PTHR43047">
    <property type="entry name" value="TWO-COMPONENT HISTIDINE PROTEIN KINASE"/>
    <property type="match status" value="1"/>
</dbReference>
<dbReference type="Pfam" id="PF02518">
    <property type="entry name" value="HATPase_c"/>
    <property type="match status" value="1"/>
</dbReference>
<dbReference type="CDD" id="cd00082">
    <property type="entry name" value="HisKA"/>
    <property type="match status" value="1"/>
</dbReference>
<evidence type="ECO:0000313" key="22">
    <source>
        <dbReference type="EMBL" id="MFC3024910.1"/>
    </source>
</evidence>
<keyword evidence="23" id="KW-1185">Reference proteome</keyword>
<dbReference type="NCBIfam" id="NF041947">
    <property type="entry name" value="LuxQ_Vibrio"/>
    <property type="match status" value="1"/>
</dbReference>
<dbReference type="Pfam" id="PF00512">
    <property type="entry name" value="HisKA"/>
    <property type="match status" value="1"/>
</dbReference>
<evidence type="ECO:0000256" key="8">
    <source>
        <dbReference type="ARBA" id="ARBA00022679"/>
    </source>
</evidence>
<dbReference type="InterPro" id="IPR015387">
    <property type="entry name" value="LuxQ-periplasm_dom"/>
</dbReference>
<dbReference type="Gene3D" id="2.20.20.100">
    <property type="entry name" value="LuxQ periplasmic domain, C-terminal subdomain"/>
    <property type="match status" value="1"/>
</dbReference>
<evidence type="ECO:0000256" key="18">
    <source>
        <dbReference type="PROSITE-ProRule" id="PRU00169"/>
    </source>
</evidence>
<evidence type="ECO:0000256" key="7">
    <source>
        <dbReference type="ARBA" id="ARBA00022553"/>
    </source>
</evidence>
<dbReference type="CDD" id="cd17546">
    <property type="entry name" value="REC_hyHK_CKI1_RcsC-like"/>
    <property type="match status" value="1"/>
</dbReference>
<dbReference type="Pfam" id="PF00072">
    <property type="entry name" value="Response_reg"/>
    <property type="match status" value="1"/>
</dbReference>
<dbReference type="CDD" id="cd16922">
    <property type="entry name" value="HATPase_EvgS-ArcB-TorS-like"/>
    <property type="match status" value="1"/>
</dbReference>
<comment type="caution">
    <text evidence="22">The sequence shown here is derived from an EMBL/GenBank/DDBJ whole genome shotgun (WGS) entry which is preliminary data.</text>
</comment>
<dbReference type="Pfam" id="PF09308">
    <property type="entry name" value="LuxQ-periplasm"/>
    <property type="match status" value="1"/>
</dbReference>
<dbReference type="InterPro" id="IPR005467">
    <property type="entry name" value="His_kinase_dom"/>
</dbReference>
<dbReference type="PROSITE" id="PS50109">
    <property type="entry name" value="HIS_KIN"/>
    <property type="match status" value="1"/>
</dbReference>
<dbReference type="PROSITE" id="PS50110">
    <property type="entry name" value="RESPONSE_REGULATORY"/>
    <property type="match status" value="1"/>
</dbReference>
<dbReference type="InterPro" id="IPR053413">
    <property type="entry name" value="AI-2_sensor_kinase/phosphatase"/>
</dbReference>
<sequence>MMQQEKIIKPKKHIANFVSYAIIIVLGVLILSVLFQSYQISSRIMSQEVKRTSRQTSNLVQSLFDYRLSTLQIHQDSSAQSQSLVSLIENHQLRAIDQYFNRVDQLEITNTPDIRFITTTNGLVWDDGNAQFYGIVGKSLSKIINRVAFNSNWHLVASPSQLKTMYLLMRRSPMVDQETGQVSGFLYAGIVLNNNYALLETMRDGSNSESLIMTAGKHVLASTLSGREAYQATDIIDSKQDQGIYNQYMVSSATLMVEGVSTYLKVYSVQNNHNALSLRNSYYFWMAFALVAMAIVAFVTRWWLQRRIECEISRLMSYTHQVANQGDDKSFPGSVIYEFDHFGRTLEQTFSRLADQEKQFEDLFNYTTSPMLLWSADGSLIKMNPSARDECLNQYENGKTLYTALAEQLQTMVRDTTQGLQTESVLTKLGDKMFRWNLSPITVNDEITSVIAQGHDITTILEAEKQSRLARKEAEESARLRADFLAQMSHELRTPLNGIIGVSQLLQRTVKTKEQIEQVKVLCSSGEHLLAVLSDILDFSRIEQGKFTLKPTEFRLADLAMTIEQIYQPLCREKHLSLNVTSNIPDTMYVRNDQVRINQILFNLLNNSTKFTHEGRIDVDMRVHESPESTYLSVDVRDTGIGINEDDLNVVFEPFMQVGAPNTREYGGSGLGLSIVKNLLDMLDGEIKVTSAMNEGTQFSLFIPLTVISHAHSLPVVAPDEIDFALFEHPIEVLLVEDNHTNAFIARTFCEKYNIHTDWVTNGIQAIEKLKNQHYDLVLMDNQLPHLGGVEATQRIKQELQLPVVVYACTADGMGDTRDAFIAAGAEYVLVKPIKELNLYRALRHFKTKYVQRTPSSTH</sequence>
<evidence type="ECO:0000256" key="12">
    <source>
        <dbReference type="ARBA" id="ARBA00022801"/>
    </source>
</evidence>
<dbReference type="InterPro" id="IPR029151">
    <property type="entry name" value="Sensor-like_sf"/>
</dbReference>
<dbReference type="GO" id="GO:0016787">
    <property type="term" value="F:hydrolase activity"/>
    <property type="evidence" value="ECO:0007669"/>
    <property type="project" value="UniProtKB-KW"/>
</dbReference>
<feature type="domain" description="Histidine kinase" evidence="20">
    <location>
        <begin position="487"/>
        <end position="707"/>
    </location>
</feature>
<keyword evidence="6" id="KW-0997">Cell inner membrane</keyword>
<accession>A0ABV7C9Z6</accession>
<proteinExistence type="predicted"/>
<comment type="catalytic activity">
    <reaction evidence="1">
        <text>ATP + protein L-histidine = ADP + protein N-phospho-L-histidine.</text>
        <dbReference type="EC" id="2.7.13.3"/>
    </reaction>
</comment>
<dbReference type="InterPro" id="IPR011006">
    <property type="entry name" value="CheY-like_superfamily"/>
</dbReference>
<dbReference type="SUPFAM" id="SSF103190">
    <property type="entry name" value="Sensory domain-like"/>
    <property type="match status" value="1"/>
</dbReference>
<evidence type="ECO:0000256" key="9">
    <source>
        <dbReference type="ARBA" id="ARBA00022692"/>
    </source>
</evidence>
<dbReference type="Gene3D" id="3.40.50.2300">
    <property type="match status" value="1"/>
</dbReference>
<dbReference type="SUPFAM" id="SSF52172">
    <property type="entry name" value="CheY-like"/>
    <property type="match status" value="1"/>
</dbReference>
<dbReference type="Gene3D" id="3.30.450.20">
    <property type="entry name" value="PAS domain"/>
    <property type="match status" value="1"/>
</dbReference>
<organism evidence="22 23">
    <name type="scientific">Vibrio zhugei</name>
    <dbReference type="NCBI Taxonomy" id="2479546"/>
    <lineage>
        <taxon>Bacteria</taxon>
        <taxon>Pseudomonadati</taxon>
        <taxon>Pseudomonadota</taxon>
        <taxon>Gammaproteobacteria</taxon>
        <taxon>Vibrionales</taxon>
        <taxon>Vibrionaceae</taxon>
        <taxon>Vibrio</taxon>
    </lineage>
</organism>
<keyword evidence="14" id="KW-0904">Protein phosphatase</keyword>
<dbReference type="PRINTS" id="PR00344">
    <property type="entry name" value="BCTRLSENSOR"/>
</dbReference>
<dbReference type="SMART" id="SM00448">
    <property type="entry name" value="REC"/>
    <property type="match status" value="1"/>
</dbReference>
<dbReference type="EMBL" id="JBHRSE010000095">
    <property type="protein sequence ID" value="MFC3024910.1"/>
    <property type="molecule type" value="Genomic_DNA"/>
</dbReference>
<dbReference type="SUPFAM" id="SSF47384">
    <property type="entry name" value="Homodimeric domain of signal transducing histidine kinase"/>
    <property type="match status" value="1"/>
</dbReference>
<evidence type="ECO:0000256" key="19">
    <source>
        <dbReference type="SAM" id="Phobius"/>
    </source>
</evidence>
<dbReference type="Gene3D" id="3.30.450.220">
    <property type="entry name" value="LuxQ periplasmic domain, N-terminal subdomain"/>
    <property type="match status" value="1"/>
</dbReference>
<dbReference type="GO" id="GO:0004673">
    <property type="term" value="F:protein histidine kinase activity"/>
    <property type="evidence" value="ECO:0007669"/>
    <property type="project" value="UniProtKB-EC"/>
</dbReference>
<evidence type="ECO:0000256" key="14">
    <source>
        <dbReference type="ARBA" id="ARBA00022912"/>
    </source>
</evidence>
<evidence type="ECO:0000259" key="20">
    <source>
        <dbReference type="PROSITE" id="PS50109"/>
    </source>
</evidence>
<dbReference type="InterPro" id="IPR003661">
    <property type="entry name" value="HisK_dim/P_dom"/>
</dbReference>
<keyword evidence="16" id="KW-0902">Two-component regulatory system</keyword>
<dbReference type="InterPro" id="IPR036097">
    <property type="entry name" value="HisK_dim/P_sf"/>
</dbReference>
<keyword evidence="11 22" id="KW-0418">Kinase</keyword>
<keyword evidence="10" id="KW-0547">Nucleotide-binding</keyword>
<evidence type="ECO:0000256" key="17">
    <source>
        <dbReference type="ARBA" id="ARBA00023136"/>
    </source>
</evidence>
<reference evidence="23" key="1">
    <citation type="journal article" date="2019" name="Int. J. Syst. Evol. Microbiol.">
        <title>The Global Catalogue of Microorganisms (GCM) 10K type strain sequencing project: providing services to taxonomists for standard genome sequencing and annotation.</title>
        <authorList>
            <consortium name="The Broad Institute Genomics Platform"/>
            <consortium name="The Broad Institute Genome Sequencing Center for Infectious Disease"/>
            <person name="Wu L."/>
            <person name="Ma J."/>
        </authorList>
    </citation>
    <scope>NUCLEOTIDE SEQUENCE [LARGE SCALE GENOMIC DNA]</scope>
    <source>
        <strain evidence="23">KCTC 62784</strain>
    </source>
</reference>
<feature type="modified residue" description="4-aspartylphosphate" evidence="18">
    <location>
        <position position="781"/>
    </location>
</feature>
<gene>
    <name evidence="22" type="primary">luxQ</name>
    <name evidence="22" type="ORF">ACFODT_13900</name>
</gene>
<evidence type="ECO:0000256" key="15">
    <source>
        <dbReference type="ARBA" id="ARBA00022989"/>
    </source>
</evidence>
<protein>
    <recommendedName>
        <fullName evidence="4">Autoinducer 2 sensor kinase/phosphatase LuxQ</fullName>
        <ecNumber evidence="3">2.7.13.3</ecNumber>
    </recommendedName>
</protein>
<evidence type="ECO:0000313" key="23">
    <source>
        <dbReference type="Proteomes" id="UP001595384"/>
    </source>
</evidence>
<evidence type="ECO:0000256" key="13">
    <source>
        <dbReference type="ARBA" id="ARBA00022840"/>
    </source>
</evidence>
<dbReference type="InterPro" id="IPR001789">
    <property type="entry name" value="Sig_transdc_resp-reg_receiver"/>
</dbReference>
<dbReference type="InterPro" id="IPR004358">
    <property type="entry name" value="Sig_transdc_His_kin-like_C"/>
</dbReference>
<dbReference type="InterPro" id="IPR036890">
    <property type="entry name" value="HATPase_C_sf"/>
</dbReference>
<keyword evidence="15 19" id="KW-1133">Transmembrane helix</keyword>
<feature type="domain" description="Response regulatory" evidence="21">
    <location>
        <begin position="732"/>
        <end position="847"/>
    </location>
</feature>
<evidence type="ECO:0000256" key="2">
    <source>
        <dbReference type="ARBA" id="ARBA00004429"/>
    </source>
</evidence>
<dbReference type="EC" id="2.7.13.3" evidence="3"/>
<name>A0ABV7C9Z6_9VIBR</name>
<evidence type="ECO:0000259" key="21">
    <source>
        <dbReference type="PROSITE" id="PS50110"/>
    </source>
</evidence>
<dbReference type="Proteomes" id="UP001595384">
    <property type="component" value="Unassembled WGS sequence"/>
</dbReference>
<feature type="transmembrane region" description="Helical" evidence="19">
    <location>
        <begin position="14"/>
        <end position="35"/>
    </location>
</feature>